<keyword evidence="4" id="KW-1185">Reference proteome</keyword>
<accession>A0AAD1DMZ8</accession>
<dbReference type="AlphaFoldDB" id="A0AAD1DMZ8"/>
<gene>
    <name evidence="1" type="ORF">EG349_16380</name>
    <name evidence="2" type="ORF">EG353_15170</name>
</gene>
<dbReference type="EMBL" id="CP033915">
    <property type="protein sequence ID" value="AZA88248.1"/>
    <property type="molecule type" value="Genomic_DNA"/>
</dbReference>
<evidence type="ECO:0000313" key="3">
    <source>
        <dbReference type="Proteomes" id="UP000274073"/>
    </source>
</evidence>
<reference evidence="3 4" key="1">
    <citation type="submission" date="2018-11" db="EMBL/GenBank/DDBJ databases">
        <title>Proposal to divide the Flavobacteriaceae and reorganize its genera based on Amino Acid Identity values calculated from whole genome sequences.</title>
        <authorList>
            <person name="Nicholson A.C."/>
            <person name="Gulvik C.A."/>
            <person name="Whitney A.M."/>
            <person name="Humrighouse B.W."/>
            <person name="Bell M."/>
            <person name="Holmes B."/>
            <person name="Steigerwalt A.G."/>
            <person name="Villarma A."/>
            <person name="Sheth M."/>
            <person name="Batra D."/>
            <person name="Pryor J."/>
            <person name="Bernardet J.-F."/>
            <person name="Hugo C."/>
            <person name="Kampfer P."/>
            <person name="Newman J."/>
            <person name="McQuiston J.R."/>
        </authorList>
    </citation>
    <scope>NUCLEOTIDE SEQUENCE [LARGE SCALE GENOMIC DNA]</scope>
    <source>
        <strain evidence="1 3">G0207</strain>
        <strain evidence="2 4">H5143</strain>
    </source>
</reference>
<dbReference type="EMBL" id="CP033912">
    <property type="protein sequence ID" value="AZA96810.1"/>
    <property type="molecule type" value="Genomic_DNA"/>
</dbReference>
<evidence type="ECO:0000313" key="4">
    <source>
        <dbReference type="Proteomes" id="UP000281741"/>
    </source>
</evidence>
<proteinExistence type="predicted"/>
<organism evidence="1 3">
    <name type="scientific">Chryseobacterium shandongense</name>
    <dbReference type="NCBI Taxonomy" id="1493872"/>
    <lineage>
        <taxon>Bacteria</taxon>
        <taxon>Pseudomonadati</taxon>
        <taxon>Bacteroidota</taxon>
        <taxon>Flavobacteriia</taxon>
        <taxon>Flavobacteriales</taxon>
        <taxon>Weeksellaceae</taxon>
        <taxon>Chryseobacterium group</taxon>
        <taxon>Chryseobacterium</taxon>
    </lineage>
</organism>
<name>A0AAD1DMZ8_9FLAO</name>
<protein>
    <submittedName>
        <fullName evidence="1">Uncharacterized protein</fullName>
    </submittedName>
</protein>
<evidence type="ECO:0000313" key="2">
    <source>
        <dbReference type="EMBL" id="AZA96810.1"/>
    </source>
</evidence>
<dbReference type="Proteomes" id="UP000281741">
    <property type="component" value="Chromosome"/>
</dbReference>
<evidence type="ECO:0000313" key="1">
    <source>
        <dbReference type="EMBL" id="AZA88248.1"/>
    </source>
</evidence>
<sequence>MMLALMSHTKKYRMDNNIPTTIPELEHWMKEHCFNFNSYSINGNPIYEGLGIEQSGNHFTWYYTERGQKQVLETFNTEAEITAYAFNQIKSDKWAKTHCIGFSADIGKITDLKNKLDSMNIEYFEDNIPYYGIERPVYRVFVLGCDILKTEHLKKKYWTEK</sequence>
<dbReference type="Proteomes" id="UP000274073">
    <property type="component" value="Chromosome"/>
</dbReference>